<dbReference type="PROSITE" id="PS51257">
    <property type="entry name" value="PROKAR_LIPOPROTEIN"/>
    <property type="match status" value="1"/>
</dbReference>
<proteinExistence type="predicted"/>
<keyword evidence="1" id="KW-0732">Signal</keyword>
<dbReference type="AlphaFoldDB" id="A0A2M9FXJ1"/>
<dbReference type="RefSeq" id="WP_109794628.1">
    <property type="nucleotide sequence ID" value="NZ_PHIG01000047.1"/>
</dbReference>
<dbReference type="EMBL" id="PHIG01000047">
    <property type="protein sequence ID" value="PJK28181.1"/>
    <property type="molecule type" value="Genomic_DNA"/>
</dbReference>
<name>A0A2M9FXJ1_9PROT</name>
<evidence type="ECO:0000256" key="1">
    <source>
        <dbReference type="SAM" id="SignalP"/>
    </source>
</evidence>
<feature type="signal peptide" evidence="1">
    <location>
        <begin position="1"/>
        <end position="19"/>
    </location>
</feature>
<evidence type="ECO:0008006" key="4">
    <source>
        <dbReference type="Google" id="ProtNLM"/>
    </source>
</evidence>
<comment type="caution">
    <text evidence="2">The sequence shown here is derived from an EMBL/GenBank/DDBJ whole genome shotgun (WGS) entry which is preliminary data.</text>
</comment>
<accession>A0A2M9FXJ1</accession>
<reference evidence="2 3" key="1">
    <citation type="submission" date="2017-11" db="EMBL/GenBank/DDBJ databases">
        <title>Draft genome sequence of Rhizobiales bacterium SY3-13.</title>
        <authorList>
            <person name="Sun C."/>
        </authorList>
    </citation>
    <scope>NUCLEOTIDE SEQUENCE [LARGE SCALE GENOMIC DNA]</scope>
    <source>
        <strain evidence="2 3">SY3-13</strain>
    </source>
</reference>
<dbReference type="Proteomes" id="UP000229498">
    <property type="component" value="Unassembled WGS sequence"/>
</dbReference>
<protein>
    <recommendedName>
        <fullName evidence="4">Lipoprotein</fullName>
    </recommendedName>
</protein>
<keyword evidence="3" id="KW-1185">Reference proteome</keyword>
<gene>
    <name evidence="2" type="ORF">CVT23_17535</name>
</gene>
<evidence type="ECO:0000313" key="3">
    <source>
        <dbReference type="Proteomes" id="UP000229498"/>
    </source>
</evidence>
<evidence type="ECO:0000313" key="2">
    <source>
        <dbReference type="EMBL" id="PJK28181.1"/>
    </source>
</evidence>
<sequence length="82" mass="8937">MRIAALTALILSLAACASAERDWNHPTATAAQFENDQAHCRNEGLLTIGERSELPMDADAFGFARERAYEDCMAALGYRFGA</sequence>
<feature type="chain" id="PRO_5014896325" description="Lipoprotein" evidence="1">
    <location>
        <begin position="20"/>
        <end position="82"/>
    </location>
</feature>
<organism evidence="2 3">
    <name type="scientific">Minwuia thermotolerans</name>
    <dbReference type="NCBI Taxonomy" id="2056226"/>
    <lineage>
        <taxon>Bacteria</taxon>
        <taxon>Pseudomonadati</taxon>
        <taxon>Pseudomonadota</taxon>
        <taxon>Alphaproteobacteria</taxon>
        <taxon>Minwuiales</taxon>
        <taxon>Minwuiaceae</taxon>
        <taxon>Minwuia</taxon>
    </lineage>
</organism>